<feature type="compositionally biased region" description="Low complexity" evidence="2">
    <location>
        <begin position="231"/>
        <end position="263"/>
    </location>
</feature>
<protein>
    <recommendedName>
        <fullName evidence="3">Integrase catalytic domain-containing protein</fullName>
    </recommendedName>
</protein>
<feature type="region of interest" description="Disordered" evidence="2">
    <location>
        <begin position="226"/>
        <end position="288"/>
    </location>
</feature>
<feature type="domain" description="Integrase catalytic" evidence="3">
    <location>
        <begin position="519"/>
        <end position="681"/>
    </location>
</feature>
<evidence type="ECO:0000256" key="2">
    <source>
        <dbReference type="SAM" id="MobiDB-lite"/>
    </source>
</evidence>
<dbReference type="GO" id="GO:0015074">
    <property type="term" value="P:DNA integration"/>
    <property type="evidence" value="ECO:0007669"/>
    <property type="project" value="InterPro"/>
</dbReference>
<keyword evidence="5" id="KW-1185">Reference proteome</keyword>
<dbReference type="GO" id="GO:0004190">
    <property type="term" value="F:aspartic-type endopeptidase activity"/>
    <property type="evidence" value="ECO:0007669"/>
    <property type="project" value="UniProtKB-KW"/>
</dbReference>
<dbReference type="SUPFAM" id="SSF56672">
    <property type="entry name" value="DNA/RNA polymerases"/>
    <property type="match status" value="1"/>
</dbReference>
<dbReference type="SUPFAM" id="SSF53098">
    <property type="entry name" value="Ribonuclease H-like"/>
    <property type="match status" value="1"/>
</dbReference>
<dbReference type="Proteomes" id="UP001140206">
    <property type="component" value="Chromosome 5"/>
</dbReference>
<name>A0AAV8C850_9POAL</name>
<dbReference type="InterPro" id="IPR025724">
    <property type="entry name" value="GAG-pre-integrase_dom"/>
</dbReference>
<dbReference type="InterPro" id="IPR001584">
    <property type="entry name" value="Integrase_cat-core"/>
</dbReference>
<dbReference type="PROSITE" id="PS50994">
    <property type="entry name" value="INTEGRASE"/>
    <property type="match status" value="1"/>
</dbReference>
<dbReference type="InterPro" id="IPR036397">
    <property type="entry name" value="RNaseH_sf"/>
</dbReference>
<dbReference type="InterPro" id="IPR012337">
    <property type="entry name" value="RNaseH-like_sf"/>
</dbReference>
<comment type="caution">
    <text evidence="4">The sequence shown here is derived from an EMBL/GenBank/DDBJ whole genome shotgun (WGS) entry which is preliminary data.</text>
</comment>
<dbReference type="EMBL" id="JAMFTS010000005">
    <property type="protein sequence ID" value="KAJ4750687.1"/>
    <property type="molecule type" value="Genomic_DNA"/>
</dbReference>
<organism evidence="4 5">
    <name type="scientific">Rhynchospora pubera</name>
    <dbReference type="NCBI Taxonomy" id="906938"/>
    <lineage>
        <taxon>Eukaryota</taxon>
        <taxon>Viridiplantae</taxon>
        <taxon>Streptophyta</taxon>
        <taxon>Embryophyta</taxon>
        <taxon>Tracheophyta</taxon>
        <taxon>Spermatophyta</taxon>
        <taxon>Magnoliopsida</taxon>
        <taxon>Liliopsida</taxon>
        <taxon>Poales</taxon>
        <taxon>Cyperaceae</taxon>
        <taxon>Cyperoideae</taxon>
        <taxon>Rhynchosporeae</taxon>
        <taxon>Rhynchospora</taxon>
    </lineage>
</organism>
<dbReference type="InterPro" id="IPR043502">
    <property type="entry name" value="DNA/RNA_pol_sf"/>
</dbReference>
<dbReference type="Pfam" id="PF13976">
    <property type="entry name" value="gag_pre-integrs"/>
    <property type="match status" value="1"/>
</dbReference>
<dbReference type="InterPro" id="IPR013103">
    <property type="entry name" value="RVT_2"/>
</dbReference>
<dbReference type="InterPro" id="IPR057670">
    <property type="entry name" value="SH3_retrovirus"/>
</dbReference>
<evidence type="ECO:0000259" key="3">
    <source>
        <dbReference type="PROSITE" id="PS50994"/>
    </source>
</evidence>
<dbReference type="GO" id="GO:0003676">
    <property type="term" value="F:nucleic acid binding"/>
    <property type="evidence" value="ECO:0007669"/>
    <property type="project" value="InterPro"/>
</dbReference>
<dbReference type="Pfam" id="PF14223">
    <property type="entry name" value="Retrotran_gag_2"/>
    <property type="match status" value="1"/>
</dbReference>
<dbReference type="Gene3D" id="3.30.420.10">
    <property type="entry name" value="Ribonuclease H-like superfamily/Ribonuclease H"/>
    <property type="match status" value="1"/>
</dbReference>
<sequence length="1399" mass="156383">MAETGASSSQTAPSSSPMQVIHQIRTTLDQDNYLLWKSQILPVLRGHGLEGFIDGSKQAPGQFVLNSTGVQVSNSDFSLWQQQDQLILAWMFSSIAPSILAQVINCQTSADLWQTLTQIHVSQSVAKTLDLKLQLQTLKKAGSTCSQFIQQLQAIADRLRSIGSVVTDQELILHALQGLGSEYEAFVTAISLREHSPSWFEFNNLLLTHESRILTNLKSNTTSTAHLTTDSQSQNNNNPSSQNVFYTSRGRSNRGRGYNTRGRGAQRGRGRGRQISSNAENNQDTSNSKCQICQKWGHEAIECYHRFDIRYSASSSSPTPQALVAEPSSTPQASWFIDSGATTHVTPDINNLSSSLPYNGSDAVHIGNGTGLLISHKGTSFLSIGATTLKLTNVLCVPSITKSLLSVSQLTADNNVVVEFSSNSCFVKECTTNKVLLHGILNNGLYKLVLPSQQQHVLHVSQLSADVWHSRLAHCSMDVIDKLRKSNVIKMKHSPSLFTCMGCNKAKAHKLPFQPSLRITSQPLEVVHSDLWGPAPVLSHKGHRYYVHFTDDFTKFSCIYTCASKSEVSVLFAHFKAKVENLLAAKIKTLQCDGGSEYKPLMTQYPEITFSVSCPYTPEQNGVAERKHMHIVELGLASMFQASIPLKYWDVIFESTVYVINRLPSHKHNAVSPFEMLFNQQPNYDLLHVLACSCYPWLKPYTNHKLDARSEECVFLGYSSLHKGYYFLHLPTDRMYVSRHVKFVEQTFPFKCQQHQLQLPTNDTGVTTTLNILPVSRPSLVTPETETAAAAVPNQSSFATPSTIPQPTIPQTPLPATHPSIPRHAMVTRSQTKSLKPRTFPNHQAHTAVVHDSCQNNVEPTCYTQAVKSAVWRSAMAAELSALAHNNTWELVMPPPNAHIVGSKWIFKIKYKPDGSIERHKARLVAKGYTQEEGIDYEETFSPVVKPTTIRTVLTIALSNHWPCHQLDVNNAFLHGTLDETVFMTQPPGFSDHNFPHYVCKLNKAIYGLKQAPRAWFSKLKNFLLSHQFNCSQADNSLFILRKGNTLIYLLVYVDDILITGNDPSAVHALMQSLDHKFSLKNLDNLNHFLGIQVTYQSSEMHLSQTRYLSDILKRANMQHAKSCTTPMQSGKQISKYAGAKLSDPQQYRSIVGALQYATITRPDLTFAVNKASQFMATPTEDHWQLVKRILRYIQGTLQYGLVLKSAQHLSLHGYCDADWAGDPDDRRSTTGFAIYLGPNLISWSSKKQATLSKSSTEAEYRSLAVTASEILWLTYLLSELKYDTPMKPTLWCDNLGATFLASNPVFHARTKHIELDFHFVREKIQNKRLLVKFICSDDQLGDIFTKSLPKARFQLLRDKLHISPGLFSLRGAVEEVSNRELEESSAQKNGQDSGDKQN</sequence>
<keyword evidence="1" id="KW-0378">Hydrolase</keyword>
<feature type="compositionally biased region" description="Polar residues" evidence="2">
    <location>
        <begin position="275"/>
        <end position="288"/>
    </location>
</feature>
<dbReference type="PANTHER" id="PTHR11439:SF455">
    <property type="entry name" value="RLK (RECEPTOR-LIKE PROTEIN KINASE) 8, PUTATIVE-RELATED"/>
    <property type="match status" value="1"/>
</dbReference>
<dbReference type="CDD" id="cd09272">
    <property type="entry name" value="RNase_HI_RT_Ty1"/>
    <property type="match status" value="1"/>
</dbReference>
<keyword evidence="1" id="KW-0645">Protease</keyword>
<accession>A0AAV8C850</accession>
<dbReference type="PANTHER" id="PTHR11439">
    <property type="entry name" value="GAG-POL-RELATED RETROTRANSPOSON"/>
    <property type="match status" value="1"/>
</dbReference>
<proteinExistence type="predicted"/>
<dbReference type="InterPro" id="IPR054722">
    <property type="entry name" value="PolX-like_BBD"/>
</dbReference>
<dbReference type="Pfam" id="PF22936">
    <property type="entry name" value="Pol_BBD"/>
    <property type="match status" value="1"/>
</dbReference>
<feature type="region of interest" description="Disordered" evidence="2">
    <location>
        <begin position="1379"/>
        <end position="1399"/>
    </location>
</feature>
<dbReference type="Pfam" id="PF07727">
    <property type="entry name" value="RVT_2"/>
    <property type="match status" value="1"/>
</dbReference>
<keyword evidence="1" id="KW-0064">Aspartyl protease</keyword>
<gene>
    <name evidence="4" type="ORF">LUZ62_085092</name>
</gene>
<dbReference type="Pfam" id="PF25597">
    <property type="entry name" value="SH3_retrovirus"/>
    <property type="match status" value="1"/>
</dbReference>
<evidence type="ECO:0000313" key="5">
    <source>
        <dbReference type="Proteomes" id="UP001140206"/>
    </source>
</evidence>
<evidence type="ECO:0000313" key="4">
    <source>
        <dbReference type="EMBL" id="KAJ4750687.1"/>
    </source>
</evidence>
<evidence type="ECO:0000256" key="1">
    <source>
        <dbReference type="ARBA" id="ARBA00022750"/>
    </source>
</evidence>
<reference evidence="4" key="1">
    <citation type="submission" date="2022-08" db="EMBL/GenBank/DDBJ databases">
        <authorList>
            <person name="Marques A."/>
        </authorList>
    </citation>
    <scope>NUCLEOTIDE SEQUENCE</scope>
    <source>
        <strain evidence="4">RhyPub2mFocal</strain>
        <tissue evidence="4">Leaves</tissue>
    </source>
</reference>